<evidence type="ECO:0000313" key="2">
    <source>
        <dbReference type="Proteomes" id="UP001371305"/>
    </source>
</evidence>
<dbReference type="RefSeq" id="WP_341402381.1">
    <property type="nucleotide sequence ID" value="NZ_JBBUKT010000001.1"/>
</dbReference>
<protein>
    <recommendedName>
        <fullName evidence="3">DNA-binding protein</fullName>
    </recommendedName>
</protein>
<evidence type="ECO:0000313" key="1">
    <source>
        <dbReference type="EMBL" id="MEK7949015.1"/>
    </source>
</evidence>
<proteinExistence type="predicted"/>
<dbReference type="EMBL" id="JBBUKT010000001">
    <property type="protein sequence ID" value="MEK7949015.1"/>
    <property type="molecule type" value="Genomic_DNA"/>
</dbReference>
<evidence type="ECO:0008006" key="3">
    <source>
        <dbReference type="Google" id="ProtNLM"/>
    </source>
</evidence>
<accession>A0ABU9AMV1</accession>
<reference evidence="1 2" key="1">
    <citation type="submission" date="2024-04" db="EMBL/GenBank/DDBJ databases">
        <title>Luteolibacter sp. isolated from soil.</title>
        <authorList>
            <person name="An J."/>
        </authorList>
    </citation>
    <scope>NUCLEOTIDE SEQUENCE [LARGE SCALE GENOMIC DNA]</scope>
    <source>
        <strain evidence="1 2">Y139</strain>
    </source>
</reference>
<gene>
    <name evidence="1" type="ORF">WKV53_00830</name>
</gene>
<keyword evidence="2" id="KW-1185">Reference proteome</keyword>
<organism evidence="1 2">
    <name type="scientific">Luteolibacter soli</name>
    <dbReference type="NCBI Taxonomy" id="3135280"/>
    <lineage>
        <taxon>Bacteria</taxon>
        <taxon>Pseudomonadati</taxon>
        <taxon>Verrucomicrobiota</taxon>
        <taxon>Verrucomicrobiia</taxon>
        <taxon>Verrucomicrobiales</taxon>
        <taxon>Verrucomicrobiaceae</taxon>
        <taxon>Luteolibacter</taxon>
    </lineage>
</organism>
<comment type="caution">
    <text evidence="1">The sequence shown here is derived from an EMBL/GenBank/DDBJ whole genome shotgun (WGS) entry which is preliminary data.</text>
</comment>
<dbReference type="Proteomes" id="UP001371305">
    <property type="component" value="Unassembled WGS sequence"/>
</dbReference>
<name>A0ABU9AMV1_9BACT</name>
<sequence length="81" mass="9015">MKRTGKCPKCECTNIIADAKVIDRAHGNIQQELSIATFRNPGALFFKEKQETTVSAWVCSSCGYVEFYADHPGTIDLSEDE</sequence>